<comment type="caution">
    <text evidence="2">The sequence shown here is derived from an EMBL/GenBank/DDBJ whole genome shotgun (WGS) entry which is preliminary data.</text>
</comment>
<dbReference type="PANTHER" id="PTHR33169">
    <property type="entry name" value="PADR-FAMILY TRANSCRIPTIONAL REGULATOR"/>
    <property type="match status" value="1"/>
</dbReference>
<accession>A0ABW3L8B4</accession>
<evidence type="ECO:0000259" key="1">
    <source>
        <dbReference type="Pfam" id="PF03551"/>
    </source>
</evidence>
<organism evidence="2 3">
    <name type="scientific">Metaplanococcus flavidus</name>
    <dbReference type="NCBI Taxonomy" id="569883"/>
    <lineage>
        <taxon>Bacteria</taxon>
        <taxon>Bacillati</taxon>
        <taxon>Bacillota</taxon>
        <taxon>Bacilli</taxon>
        <taxon>Bacillales</taxon>
        <taxon>Caryophanaceae</taxon>
        <taxon>Metaplanococcus</taxon>
    </lineage>
</organism>
<evidence type="ECO:0000313" key="3">
    <source>
        <dbReference type="Proteomes" id="UP001597109"/>
    </source>
</evidence>
<dbReference type="Gene3D" id="1.10.10.10">
    <property type="entry name" value="Winged helix-like DNA-binding domain superfamily/Winged helix DNA-binding domain"/>
    <property type="match status" value="1"/>
</dbReference>
<feature type="domain" description="Transcription regulator PadR N-terminal" evidence="1">
    <location>
        <begin position="15"/>
        <end position="87"/>
    </location>
</feature>
<sequence length="122" mass="13629">MSTTQMLKGIIDGCLLAIIKDGEVYGYELAEKLESYGFDSFSEGTIYPLLMRMQKEELVTSTLKKSTAGPKRKYYSLTHKGDIELEEFVARWNMLQKNVTGVLSIGSDKKGDDTVEKSNGAF</sequence>
<keyword evidence="3" id="KW-1185">Reference proteome</keyword>
<dbReference type="InterPro" id="IPR036390">
    <property type="entry name" value="WH_DNA-bd_sf"/>
</dbReference>
<dbReference type="Pfam" id="PF03551">
    <property type="entry name" value="PadR"/>
    <property type="match status" value="1"/>
</dbReference>
<dbReference type="EMBL" id="JBHTKI010000007">
    <property type="protein sequence ID" value="MFD1030604.1"/>
    <property type="molecule type" value="Genomic_DNA"/>
</dbReference>
<dbReference type="Proteomes" id="UP001597109">
    <property type="component" value="Unassembled WGS sequence"/>
</dbReference>
<name>A0ABW3L8B4_9BACL</name>
<dbReference type="SUPFAM" id="SSF46785">
    <property type="entry name" value="Winged helix' DNA-binding domain"/>
    <property type="match status" value="1"/>
</dbReference>
<dbReference type="PANTHER" id="PTHR33169:SF25">
    <property type="entry name" value="DNA-BINDING PROTEIN YIZB-RELATED"/>
    <property type="match status" value="1"/>
</dbReference>
<proteinExistence type="predicted"/>
<dbReference type="RefSeq" id="WP_379081476.1">
    <property type="nucleotide sequence ID" value="NZ_JBHTKI010000007.1"/>
</dbReference>
<dbReference type="InterPro" id="IPR052509">
    <property type="entry name" value="Metal_resp_DNA-bind_regulator"/>
</dbReference>
<reference evidence="3" key="1">
    <citation type="journal article" date="2019" name="Int. J. Syst. Evol. Microbiol.">
        <title>The Global Catalogue of Microorganisms (GCM) 10K type strain sequencing project: providing services to taxonomists for standard genome sequencing and annotation.</title>
        <authorList>
            <consortium name="The Broad Institute Genomics Platform"/>
            <consortium name="The Broad Institute Genome Sequencing Center for Infectious Disease"/>
            <person name="Wu L."/>
            <person name="Ma J."/>
        </authorList>
    </citation>
    <scope>NUCLEOTIDE SEQUENCE [LARGE SCALE GENOMIC DNA]</scope>
    <source>
        <strain evidence="3">CCUG 56756</strain>
    </source>
</reference>
<dbReference type="InterPro" id="IPR036388">
    <property type="entry name" value="WH-like_DNA-bd_sf"/>
</dbReference>
<gene>
    <name evidence="2" type="ORF">ACFQ1X_04100</name>
</gene>
<protein>
    <submittedName>
        <fullName evidence="2">PadR family transcriptional regulator</fullName>
    </submittedName>
</protein>
<evidence type="ECO:0000313" key="2">
    <source>
        <dbReference type="EMBL" id="MFD1030604.1"/>
    </source>
</evidence>
<dbReference type="InterPro" id="IPR005149">
    <property type="entry name" value="Tscrpt_reg_PadR_N"/>
</dbReference>